<gene>
    <name evidence="2" type="ORF">DS742_03595</name>
</gene>
<proteinExistence type="predicted"/>
<evidence type="ECO:0000313" key="3">
    <source>
        <dbReference type="Proteomes" id="UP000260680"/>
    </source>
</evidence>
<protein>
    <submittedName>
        <fullName evidence="2">Polysaccharide pyruvyl transferase family protein</fullName>
    </submittedName>
</protein>
<dbReference type="EMBL" id="QOHO01000012">
    <property type="protein sequence ID" value="RFZ80344.1"/>
    <property type="molecule type" value="Genomic_DNA"/>
</dbReference>
<feature type="domain" description="Polysaccharide pyruvyl transferase" evidence="1">
    <location>
        <begin position="15"/>
        <end position="305"/>
    </location>
</feature>
<dbReference type="RefSeq" id="WP_117415660.1">
    <property type="nucleotide sequence ID" value="NZ_QOHO01000012.1"/>
</dbReference>
<name>A0A3E2NH62_9FIRM</name>
<dbReference type="GO" id="GO:0016740">
    <property type="term" value="F:transferase activity"/>
    <property type="evidence" value="ECO:0007669"/>
    <property type="project" value="UniProtKB-KW"/>
</dbReference>
<dbReference type="PANTHER" id="PTHR36836">
    <property type="entry name" value="COLANIC ACID BIOSYNTHESIS PROTEIN WCAK"/>
    <property type="match status" value="1"/>
</dbReference>
<evidence type="ECO:0000259" key="1">
    <source>
        <dbReference type="Pfam" id="PF04230"/>
    </source>
</evidence>
<sequence length="372" mass="42105">MKQRFLIYGHGGCYNHGGEALALCGIEVLRERFPDCHIIVSSHNPDQDHEFHLPADEVVGRDETYLSSEISSKYSIENNDKIYKSTIDRITSDTICIHLGGDNYCYSNWMRYANIHYRAIEKGAKSILWSCSVDPDKIDKDMLEALRTHHLITAREDVTYKALIERGIKQVVKVSDIAFRLAPSAVPFELDNYVSITFGPLAAKKEKVSGIALHCFQNLVDYILAETDLNIALVPHVICKTDSDIEMMSQINTHNSPRIRLISERYSASQLKYIIGGARFSVTLRTHASIAAYSSYVPTLVIGYSVKSKGIAKDLDLSEYVLPVKELRRDFDIVNAFKKLVDDENVIKNKLLQNIPQYVKNSITEESFDFNS</sequence>
<dbReference type="OrthoDB" id="1814359at2"/>
<reference evidence="2 3" key="1">
    <citation type="submission" date="2018-07" db="EMBL/GenBank/DDBJ databases">
        <title>New species, Clostridium PI-S10-A1B.</title>
        <authorList>
            <person name="Krishna G."/>
            <person name="Summeta K."/>
            <person name="Shikha S."/>
            <person name="Prabhu P.B."/>
            <person name="Suresh K."/>
        </authorList>
    </citation>
    <scope>NUCLEOTIDE SEQUENCE [LARGE SCALE GENOMIC DNA]</scope>
    <source>
        <strain evidence="2 3">PI-S10-A1B</strain>
    </source>
</reference>
<dbReference type="Pfam" id="PF04230">
    <property type="entry name" value="PS_pyruv_trans"/>
    <property type="match status" value="1"/>
</dbReference>
<dbReference type="InterPro" id="IPR007345">
    <property type="entry name" value="Polysacch_pyruvyl_Trfase"/>
</dbReference>
<keyword evidence="2" id="KW-0808">Transferase</keyword>
<evidence type="ECO:0000313" key="2">
    <source>
        <dbReference type="EMBL" id="RFZ80344.1"/>
    </source>
</evidence>
<dbReference type="Proteomes" id="UP000260680">
    <property type="component" value="Unassembled WGS sequence"/>
</dbReference>
<organism evidence="2 3">
    <name type="scientific">Lacrimispora amygdalina</name>
    <dbReference type="NCBI Taxonomy" id="253257"/>
    <lineage>
        <taxon>Bacteria</taxon>
        <taxon>Bacillati</taxon>
        <taxon>Bacillota</taxon>
        <taxon>Clostridia</taxon>
        <taxon>Lachnospirales</taxon>
        <taxon>Lachnospiraceae</taxon>
        <taxon>Lacrimispora</taxon>
    </lineage>
</organism>
<accession>A0A3E2NH62</accession>
<dbReference type="AlphaFoldDB" id="A0A3E2NH62"/>
<comment type="caution">
    <text evidence="2">The sequence shown here is derived from an EMBL/GenBank/DDBJ whole genome shotgun (WGS) entry which is preliminary data.</text>
</comment>
<dbReference type="PANTHER" id="PTHR36836:SF1">
    <property type="entry name" value="COLANIC ACID BIOSYNTHESIS PROTEIN WCAK"/>
    <property type="match status" value="1"/>
</dbReference>